<dbReference type="STRING" id="97972.A0A2V1DZY7"/>
<dbReference type="OrthoDB" id="58379at2759"/>
<evidence type="ECO:0000313" key="3">
    <source>
        <dbReference type="Proteomes" id="UP000244855"/>
    </source>
</evidence>
<dbReference type="EMBL" id="KZ805326">
    <property type="protein sequence ID" value="PVI03868.1"/>
    <property type="molecule type" value="Genomic_DNA"/>
</dbReference>
<dbReference type="PANTHER" id="PTHR38696">
    <property type="entry name" value="MEDIATOR OF RNA POLYMERASE II TRANSCRIPTION SUBUNIT 13"/>
    <property type="match status" value="1"/>
</dbReference>
<dbReference type="AlphaFoldDB" id="A0A2V1DZY7"/>
<feature type="compositionally biased region" description="Polar residues" evidence="1">
    <location>
        <begin position="14"/>
        <end position="26"/>
    </location>
</feature>
<protein>
    <submittedName>
        <fullName evidence="2">Uncharacterized protein</fullName>
    </submittedName>
</protein>
<evidence type="ECO:0000256" key="1">
    <source>
        <dbReference type="SAM" id="MobiDB-lite"/>
    </source>
</evidence>
<feature type="region of interest" description="Disordered" evidence="1">
    <location>
        <begin position="1"/>
        <end position="26"/>
    </location>
</feature>
<accession>A0A2V1DZY7</accession>
<organism evidence="2 3">
    <name type="scientific">Periconia macrospinosa</name>
    <dbReference type="NCBI Taxonomy" id="97972"/>
    <lineage>
        <taxon>Eukaryota</taxon>
        <taxon>Fungi</taxon>
        <taxon>Dikarya</taxon>
        <taxon>Ascomycota</taxon>
        <taxon>Pezizomycotina</taxon>
        <taxon>Dothideomycetes</taxon>
        <taxon>Pleosporomycetidae</taxon>
        <taxon>Pleosporales</taxon>
        <taxon>Massarineae</taxon>
        <taxon>Periconiaceae</taxon>
        <taxon>Periconia</taxon>
    </lineage>
</organism>
<keyword evidence="3" id="KW-1185">Reference proteome</keyword>
<dbReference type="PANTHER" id="PTHR38696:SF1">
    <property type="entry name" value="MEDIATOR OF RNA POLYMERASE II TRANSCRIPTION SUBUNIT 13"/>
    <property type="match status" value="1"/>
</dbReference>
<reference evidence="2 3" key="1">
    <citation type="journal article" date="2018" name="Sci. Rep.">
        <title>Comparative genomics provides insights into the lifestyle and reveals functional heterogeneity of dark septate endophytic fungi.</title>
        <authorList>
            <person name="Knapp D.G."/>
            <person name="Nemeth J.B."/>
            <person name="Barry K."/>
            <person name="Hainaut M."/>
            <person name="Henrissat B."/>
            <person name="Johnson J."/>
            <person name="Kuo A."/>
            <person name="Lim J.H.P."/>
            <person name="Lipzen A."/>
            <person name="Nolan M."/>
            <person name="Ohm R.A."/>
            <person name="Tamas L."/>
            <person name="Grigoriev I.V."/>
            <person name="Spatafora J.W."/>
            <person name="Nagy L.G."/>
            <person name="Kovacs G.M."/>
        </authorList>
    </citation>
    <scope>NUCLEOTIDE SEQUENCE [LARGE SCALE GENOMIC DNA]</scope>
    <source>
        <strain evidence="2 3">DSE2036</strain>
    </source>
</reference>
<feature type="compositionally biased region" description="Polar residues" evidence="1">
    <location>
        <begin position="64"/>
        <end position="75"/>
    </location>
</feature>
<sequence>MATTRIPLTPVASAMQQSHQSDTMPQHQYTHSFALVNGAMTERDVSPEIDMSSEIDEPPEASDANPSLETTSANPASGVLPTAPEPETTIMKTASLSIDGDHLLHFTEFPEYIVRHMFDLIDKCWQILHHGTWPPDSHSLRFTCDYYQVALYGLPWVPWQTWGLFDSKKLIRRILEELYELGWNLVATANMGLGKDVLLFHYTEGARPTYQWATLAFLHRDMLMFLDFPPNIHRLMRSKMTQEGIRTVVSEDENKHQSMSFLTDSWQPWVPNSGPMAKKMLLRVFTVLQDEGWSVYASIKQENIGYNWAYNCTWHCRKLIS</sequence>
<dbReference type="Proteomes" id="UP000244855">
    <property type="component" value="Unassembled WGS sequence"/>
</dbReference>
<gene>
    <name evidence="2" type="ORF">DM02DRAFT_694957</name>
</gene>
<feature type="region of interest" description="Disordered" evidence="1">
    <location>
        <begin position="52"/>
        <end position="85"/>
    </location>
</feature>
<proteinExistence type="predicted"/>
<evidence type="ECO:0000313" key="2">
    <source>
        <dbReference type="EMBL" id="PVI03868.1"/>
    </source>
</evidence>
<name>A0A2V1DZY7_9PLEO</name>